<dbReference type="Proteomes" id="UP000729402">
    <property type="component" value="Unassembled WGS sequence"/>
</dbReference>
<accession>A0A8J5VAM4</accession>
<comment type="caution">
    <text evidence="1">The sequence shown here is derived from an EMBL/GenBank/DDBJ whole genome shotgun (WGS) entry which is preliminary data.</text>
</comment>
<reference evidence="1" key="1">
    <citation type="journal article" date="2021" name="bioRxiv">
        <title>Whole Genome Assembly and Annotation of Northern Wild Rice, Zizania palustris L., Supports a Whole Genome Duplication in the Zizania Genus.</title>
        <authorList>
            <person name="Haas M."/>
            <person name="Kono T."/>
            <person name="Macchietto M."/>
            <person name="Millas R."/>
            <person name="McGilp L."/>
            <person name="Shao M."/>
            <person name="Duquette J."/>
            <person name="Hirsch C.N."/>
            <person name="Kimball J."/>
        </authorList>
    </citation>
    <scope>NUCLEOTIDE SEQUENCE</scope>
    <source>
        <tissue evidence="1">Fresh leaf tissue</tissue>
    </source>
</reference>
<sequence length="78" mass="8774">MRAKSNAKASKKRSISDLFVAARPLILPPPIDVTGGDEETDEDNDDALCVIIRRTKQKKRKHRLATVVGRPESEWSFI</sequence>
<organism evidence="1 2">
    <name type="scientific">Zizania palustris</name>
    <name type="common">Northern wild rice</name>
    <dbReference type="NCBI Taxonomy" id="103762"/>
    <lineage>
        <taxon>Eukaryota</taxon>
        <taxon>Viridiplantae</taxon>
        <taxon>Streptophyta</taxon>
        <taxon>Embryophyta</taxon>
        <taxon>Tracheophyta</taxon>
        <taxon>Spermatophyta</taxon>
        <taxon>Magnoliopsida</taxon>
        <taxon>Liliopsida</taxon>
        <taxon>Poales</taxon>
        <taxon>Poaceae</taxon>
        <taxon>BOP clade</taxon>
        <taxon>Oryzoideae</taxon>
        <taxon>Oryzeae</taxon>
        <taxon>Zizaniinae</taxon>
        <taxon>Zizania</taxon>
    </lineage>
</organism>
<protein>
    <submittedName>
        <fullName evidence="1">Uncharacterized protein</fullName>
    </submittedName>
</protein>
<keyword evidence="2" id="KW-1185">Reference proteome</keyword>
<reference evidence="1" key="2">
    <citation type="submission" date="2021-02" db="EMBL/GenBank/DDBJ databases">
        <authorList>
            <person name="Kimball J.A."/>
            <person name="Haas M.W."/>
            <person name="Macchietto M."/>
            <person name="Kono T."/>
            <person name="Duquette J."/>
            <person name="Shao M."/>
        </authorList>
    </citation>
    <scope>NUCLEOTIDE SEQUENCE</scope>
    <source>
        <tissue evidence="1">Fresh leaf tissue</tissue>
    </source>
</reference>
<gene>
    <name evidence="1" type="ORF">GUJ93_ZPchr0001g31857</name>
</gene>
<dbReference type="AlphaFoldDB" id="A0A8J5VAM4"/>
<name>A0A8J5VAM4_ZIZPA</name>
<proteinExistence type="predicted"/>
<evidence type="ECO:0000313" key="1">
    <source>
        <dbReference type="EMBL" id="KAG8052921.1"/>
    </source>
</evidence>
<dbReference type="EMBL" id="JAAALK010000288">
    <property type="protein sequence ID" value="KAG8052921.1"/>
    <property type="molecule type" value="Genomic_DNA"/>
</dbReference>
<evidence type="ECO:0000313" key="2">
    <source>
        <dbReference type="Proteomes" id="UP000729402"/>
    </source>
</evidence>